<feature type="region of interest" description="Disordered" evidence="3">
    <location>
        <begin position="197"/>
        <end position="232"/>
    </location>
</feature>
<sequence>MWPVPKSYQETFRNGPAGFQRGVAESRLVKLSTKRRALLLNGALAVLLVAGAGVAYASLNGGGREAPAVSAPTARVTRATVTATVSASGSVESAKTRSLSFGVSGTVSKIHVKPGDKVRKGQVLARLDDSAARENLEAAAAALEAARDAGTDTASGYAQYVSARNTYREARRALAGTVLKAPFAGTVTAVNGTVGGSASGTSSSAGSSGSSGSSRGGGGATGSAQGSSGGSGGGFIELADTSKLQIVGNFTEADVTRIKVGQPATFTFDALTGVTAQGKVTLIDPVARTGDNVVQYAVTIAMTEVPEEVRLGQTATVQVVVDEAEDVLAVPASAVTTAGGRSTVTVLENGVEVRRTVEVGVRGDTLVEIRSGLDEGDEVVRRATTGTNGTTGGRMPGFGGRGGFGGGPGGGFGGGPR</sequence>
<keyword evidence="4" id="KW-0812">Transmembrane</keyword>
<dbReference type="Proteomes" id="UP000319213">
    <property type="component" value="Unassembled WGS sequence"/>
</dbReference>
<protein>
    <submittedName>
        <fullName evidence="8">Macrolide-specific efflux system membrane fusion protein</fullName>
    </submittedName>
</protein>
<keyword evidence="4" id="KW-0472">Membrane</keyword>
<dbReference type="InterPro" id="IPR058636">
    <property type="entry name" value="Beta-barrel_YknX"/>
</dbReference>
<feature type="region of interest" description="Disordered" evidence="3">
    <location>
        <begin position="383"/>
        <end position="417"/>
    </location>
</feature>
<evidence type="ECO:0000313" key="8">
    <source>
        <dbReference type="EMBL" id="TQM73390.1"/>
    </source>
</evidence>
<dbReference type="AlphaFoldDB" id="A0A543IS30"/>
<evidence type="ECO:0000259" key="7">
    <source>
        <dbReference type="Pfam" id="PF25990"/>
    </source>
</evidence>
<feature type="transmembrane region" description="Helical" evidence="4">
    <location>
        <begin position="37"/>
        <end position="59"/>
    </location>
</feature>
<evidence type="ECO:0000256" key="2">
    <source>
        <dbReference type="ARBA" id="ARBA00023054"/>
    </source>
</evidence>
<reference evidence="8 9" key="1">
    <citation type="submission" date="2019-06" db="EMBL/GenBank/DDBJ databases">
        <title>Sequencing the genomes of 1000 actinobacteria strains.</title>
        <authorList>
            <person name="Klenk H.-P."/>
        </authorList>
    </citation>
    <scope>NUCLEOTIDE SEQUENCE [LARGE SCALE GENOMIC DNA]</scope>
    <source>
        <strain evidence="8 9">DSM 43186</strain>
    </source>
</reference>
<keyword evidence="9" id="KW-1185">Reference proteome</keyword>
<dbReference type="Pfam" id="PF25990">
    <property type="entry name" value="Beta-barrel_YknX"/>
    <property type="match status" value="1"/>
</dbReference>
<keyword evidence="2" id="KW-0175">Coiled coil</keyword>
<dbReference type="EMBL" id="VFPQ01000001">
    <property type="protein sequence ID" value="TQM73390.1"/>
    <property type="molecule type" value="Genomic_DNA"/>
</dbReference>
<evidence type="ECO:0000256" key="3">
    <source>
        <dbReference type="SAM" id="MobiDB-lite"/>
    </source>
</evidence>
<proteinExistence type="predicted"/>
<dbReference type="InterPro" id="IPR058647">
    <property type="entry name" value="BSH_CzcB-like"/>
</dbReference>
<evidence type="ECO:0000256" key="4">
    <source>
        <dbReference type="SAM" id="Phobius"/>
    </source>
</evidence>
<feature type="domain" description="Multidrug resistance protein MdtA-like C-terminal permuted SH3" evidence="5">
    <location>
        <begin position="326"/>
        <end position="380"/>
    </location>
</feature>
<keyword evidence="4" id="KW-1133">Transmembrane helix</keyword>
<comment type="caution">
    <text evidence="8">The sequence shown here is derived from an EMBL/GenBank/DDBJ whole genome shotgun (WGS) entry which is preliminary data.</text>
</comment>
<organism evidence="8 9">
    <name type="scientific">Thermopolyspora flexuosa</name>
    <dbReference type="NCBI Taxonomy" id="103836"/>
    <lineage>
        <taxon>Bacteria</taxon>
        <taxon>Bacillati</taxon>
        <taxon>Actinomycetota</taxon>
        <taxon>Actinomycetes</taxon>
        <taxon>Streptosporangiales</taxon>
        <taxon>Streptosporangiaceae</taxon>
        <taxon>Thermopolyspora</taxon>
    </lineage>
</organism>
<dbReference type="SUPFAM" id="SSF111369">
    <property type="entry name" value="HlyD-like secretion proteins"/>
    <property type="match status" value="1"/>
</dbReference>
<dbReference type="GO" id="GO:0030313">
    <property type="term" value="C:cell envelope"/>
    <property type="evidence" value="ECO:0007669"/>
    <property type="project" value="UniProtKB-SubCell"/>
</dbReference>
<feature type="domain" description="YknX-like beta-barrel" evidence="7">
    <location>
        <begin position="244"/>
        <end position="319"/>
    </location>
</feature>
<dbReference type="InterPro" id="IPR050465">
    <property type="entry name" value="UPF0194_transport"/>
</dbReference>
<evidence type="ECO:0000313" key="9">
    <source>
        <dbReference type="Proteomes" id="UP000319213"/>
    </source>
</evidence>
<accession>A0A543IS30</accession>
<dbReference type="InterPro" id="IPR058627">
    <property type="entry name" value="MdtA-like_C"/>
</dbReference>
<evidence type="ECO:0000259" key="5">
    <source>
        <dbReference type="Pfam" id="PF25967"/>
    </source>
</evidence>
<dbReference type="Pfam" id="PF25967">
    <property type="entry name" value="RND-MFP_C"/>
    <property type="match status" value="1"/>
</dbReference>
<evidence type="ECO:0000256" key="1">
    <source>
        <dbReference type="ARBA" id="ARBA00004196"/>
    </source>
</evidence>
<feature type="compositionally biased region" description="Gly residues" evidence="3">
    <location>
        <begin position="214"/>
        <end position="232"/>
    </location>
</feature>
<dbReference type="Gene3D" id="2.40.420.20">
    <property type="match status" value="1"/>
</dbReference>
<feature type="domain" description="CzcB-like barrel-sandwich hybrid" evidence="6">
    <location>
        <begin position="102"/>
        <end position="196"/>
    </location>
</feature>
<feature type="compositionally biased region" description="Gly residues" evidence="3">
    <location>
        <begin position="389"/>
        <end position="417"/>
    </location>
</feature>
<dbReference type="Gene3D" id="2.40.30.170">
    <property type="match status" value="1"/>
</dbReference>
<dbReference type="PANTHER" id="PTHR32347">
    <property type="entry name" value="EFFLUX SYSTEM COMPONENT YKNX-RELATED"/>
    <property type="match status" value="1"/>
</dbReference>
<gene>
    <name evidence="8" type="ORF">FHX40_0029</name>
</gene>
<evidence type="ECO:0000259" key="6">
    <source>
        <dbReference type="Pfam" id="PF25973"/>
    </source>
</evidence>
<dbReference type="Gene3D" id="2.40.50.100">
    <property type="match status" value="1"/>
</dbReference>
<name>A0A543IS30_9ACTN</name>
<comment type="subcellular location">
    <subcellularLocation>
        <location evidence="1">Cell envelope</location>
    </subcellularLocation>
</comment>
<feature type="compositionally biased region" description="Low complexity" evidence="3">
    <location>
        <begin position="199"/>
        <end position="213"/>
    </location>
</feature>
<dbReference type="Pfam" id="PF25973">
    <property type="entry name" value="BSH_CzcB"/>
    <property type="match status" value="1"/>
</dbReference>